<comment type="caution">
    <text evidence="1">The sequence shown here is derived from an EMBL/GenBank/DDBJ whole genome shotgun (WGS) entry which is preliminary data.</text>
</comment>
<dbReference type="OrthoDB" id="1684419at2"/>
<name>A0A135L5A8_9BACI</name>
<dbReference type="RefSeq" id="WP_068725580.1">
    <property type="nucleotide sequence ID" value="NZ_LSKU01000001.1"/>
</dbReference>
<organism evidence="1 2">
    <name type="scientific">Tepidibacillus decaturensis</name>
    <dbReference type="NCBI Taxonomy" id="1413211"/>
    <lineage>
        <taxon>Bacteria</taxon>
        <taxon>Bacillati</taxon>
        <taxon>Bacillota</taxon>
        <taxon>Bacilli</taxon>
        <taxon>Bacillales</taxon>
        <taxon>Bacillaceae</taxon>
        <taxon>Tepidibacillus</taxon>
    </lineage>
</organism>
<dbReference type="STRING" id="1413211.U473_09325"/>
<dbReference type="Proteomes" id="UP000070352">
    <property type="component" value="Unassembled WGS sequence"/>
</dbReference>
<evidence type="ECO:0000313" key="1">
    <source>
        <dbReference type="EMBL" id="KXG44178.1"/>
    </source>
</evidence>
<evidence type="ECO:0000313" key="2">
    <source>
        <dbReference type="Proteomes" id="UP000070352"/>
    </source>
</evidence>
<dbReference type="InterPro" id="IPR009910">
    <property type="entry name" value="DUF1450"/>
</dbReference>
<dbReference type="AlphaFoldDB" id="A0A135L5A8"/>
<gene>
    <name evidence="1" type="ORF">U473_09325</name>
</gene>
<sequence length="77" mass="9009">MEKKHSIEFCSANLLNGSKKVYDQLKEKENINLYEFGCLGHCRQCIRTLFAMVDDQYVSAESVEALYVEIMKRVEDR</sequence>
<dbReference type="Pfam" id="PF07293">
    <property type="entry name" value="DUF1450"/>
    <property type="match status" value="1"/>
</dbReference>
<proteinExistence type="predicted"/>
<protein>
    <recommendedName>
        <fullName evidence="3">DUF1450 domain-containing protein</fullName>
    </recommendedName>
</protein>
<dbReference type="EMBL" id="LSKU01000001">
    <property type="protein sequence ID" value="KXG44178.1"/>
    <property type="molecule type" value="Genomic_DNA"/>
</dbReference>
<accession>A0A135L5A8</accession>
<evidence type="ECO:0008006" key="3">
    <source>
        <dbReference type="Google" id="ProtNLM"/>
    </source>
</evidence>
<reference evidence="1 2" key="1">
    <citation type="submission" date="2016-02" db="EMBL/GenBank/DDBJ databases">
        <title>Draft Genome for Tepidibacillus decaturensis nov. sp. Strain Z9, an Anaerobic, Moderately Thermophilic and Heterotrophic Bacterium from Deep Subsurface of the Illinois Basin, USA.</title>
        <authorList>
            <person name="Dong Y."/>
            <person name="Chang J.Y."/>
            <person name="Sanford R."/>
            <person name="Fouke B.W."/>
        </authorList>
    </citation>
    <scope>NUCLEOTIDE SEQUENCE [LARGE SCALE GENOMIC DNA]</scope>
    <source>
        <strain evidence="1 2">Z9</strain>
    </source>
</reference>
<keyword evidence="2" id="KW-1185">Reference proteome</keyword>